<dbReference type="eggNOG" id="ENOG50313RK">
    <property type="taxonomic scope" value="Bacteria"/>
</dbReference>
<dbReference type="Proteomes" id="UP000003113">
    <property type="component" value="Unassembled WGS sequence"/>
</dbReference>
<evidence type="ECO:0000313" key="1">
    <source>
        <dbReference type="EMBL" id="EHK65268.1"/>
    </source>
</evidence>
<dbReference type="EMBL" id="AGUF01000055">
    <property type="protein sequence ID" value="EHK65268.1"/>
    <property type="molecule type" value="Genomic_DNA"/>
</dbReference>
<protein>
    <submittedName>
        <fullName evidence="1">Uncharacterized protein</fullName>
    </submittedName>
</protein>
<name>H0F9K3_9BURK</name>
<dbReference type="PATRIC" id="fig|477184.5.peg.3411"/>
<reference evidence="1 2" key="1">
    <citation type="journal article" date="2012" name="J. Bacteriol.">
        <title>Genome sequence of the highly efficient arsenite-oxidizing bacterium Achromobacter arsenitoxydans SY8.</title>
        <authorList>
            <person name="Li X."/>
            <person name="Hu Y."/>
            <person name="Gong J."/>
            <person name="Lin Y."/>
            <person name="Johnstone L."/>
            <person name="Rensing C."/>
            <person name="Wang G."/>
        </authorList>
    </citation>
    <scope>NUCLEOTIDE SEQUENCE [LARGE SCALE GENOMIC DNA]</scope>
    <source>
        <strain evidence="1 2">SY8</strain>
    </source>
</reference>
<dbReference type="AlphaFoldDB" id="H0F9K3"/>
<keyword evidence="2" id="KW-1185">Reference proteome</keyword>
<proteinExistence type="predicted"/>
<comment type="caution">
    <text evidence="1">The sequence shown here is derived from an EMBL/GenBank/DDBJ whole genome shotgun (WGS) entry which is preliminary data.</text>
</comment>
<organism evidence="1 2">
    <name type="scientific">Achromobacter arsenitoxydans SY8</name>
    <dbReference type="NCBI Taxonomy" id="477184"/>
    <lineage>
        <taxon>Bacteria</taxon>
        <taxon>Pseudomonadati</taxon>
        <taxon>Pseudomonadota</taxon>
        <taxon>Betaproteobacteria</taxon>
        <taxon>Burkholderiales</taxon>
        <taxon>Alcaligenaceae</taxon>
        <taxon>Achromobacter</taxon>
    </lineage>
</organism>
<evidence type="ECO:0000313" key="2">
    <source>
        <dbReference type="Proteomes" id="UP000003113"/>
    </source>
</evidence>
<dbReference type="STRING" id="477184.KYC_17277"/>
<gene>
    <name evidence="1" type="ORF">KYC_17277</name>
</gene>
<sequence length="136" mass="15007">MYAYYANSEIMMQAQTVLPEAARRDDATRTADRGYLAREDRVKRIPLNDADILSVLFDLFAGRTSAAFGETLEWWNETLQCDLGPRATAGVALSALSKWTFDQRAGTDGVAALRAQLLQRAHMLITRSASHNGEAA</sequence>
<accession>H0F9K3</accession>